<evidence type="ECO:0000313" key="3">
    <source>
        <dbReference type="Proteomes" id="UP000198297"/>
    </source>
</evidence>
<evidence type="ECO:0000256" key="1">
    <source>
        <dbReference type="SAM" id="Phobius"/>
    </source>
</evidence>
<protein>
    <submittedName>
        <fullName evidence="2">TIGR00341 family protein</fullName>
    </submittedName>
</protein>
<dbReference type="AlphaFoldDB" id="A0A238XAK3"/>
<gene>
    <name evidence="2" type="ORF">SAMN06266787_104101</name>
</gene>
<proteinExistence type="predicted"/>
<feature type="transmembrane region" description="Helical" evidence="1">
    <location>
        <begin position="319"/>
        <end position="339"/>
    </location>
</feature>
<dbReference type="PANTHER" id="PTHR20992">
    <property type="entry name" value="AT15442P-RELATED"/>
    <property type="match status" value="1"/>
</dbReference>
<feature type="transmembrane region" description="Helical" evidence="1">
    <location>
        <begin position="274"/>
        <end position="298"/>
    </location>
</feature>
<evidence type="ECO:0000313" key="2">
    <source>
        <dbReference type="EMBL" id="SNR56066.1"/>
    </source>
</evidence>
<dbReference type="NCBIfam" id="TIGR00341">
    <property type="entry name" value="TIGR00341 family protein"/>
    <property type="match status" value="1"/>
</dbReference>
<dbReference type="PANTHER" id="PTHR20992:SF9">
    <property type="entry name" value="AT15442P-RELATED"/>
    <property type="match status" value="1"/>
</dbReference>
<sequence>MRLVQVMIPAGKRAAVVRALDDEGVDYVVTDETSGREYTAVATFPLPTAAVEPVLDRLREAGIDESTYTVIVAAETVISRRFEALEEEYEADAERSGDRISREELQAKADDLASGLGTYVLMTVISSVIATAGLLLDSPATVVGSMVIAPLIGPAMSAAIGTVVDDEALFRRGVRMQVIGVAVAVIAATAFAFALRSLALVPPGLDPLELAEVSERLAPNVLVLVVAVGAGIAGIVSLMTGVSATLVGVMIAVALIPPAAAVGIGIAFRIPRLVIGAGVIVAVNVLSINLSALVMLWYEGYRPQRWFREDEARAAFLKRAAVLAVAIALLSVFLGGVTYESYVASTTEADIRAAASDELTALDAEFELLDLTVERTGTVPPLETDRVVIRVGTPPGGTVEGLAPALDDRIESVVGGEVEVEVRSVTVERA</sequence>
<feature type="transmembrane region" description="Helical" evidence="1">
    <location>
        <begin position="221"/>
        <end position="239"/>
    </location>
</feature>
<dbReference type="InterPro" id="IPR005240">
    <property type="entry name" value="DUF389"/>
</dbReference>
<feature type="transmembrane region" description="Helical" evidence="1">
    <location>
        <begin position="176"/>
        <end position="201"/>
    </location>
</feature>
<accession>A0A238XAK3</accession>
<reference evidence="2 3" key="1">
    <citation type="submission" date="2017-06" db="EMBL/GenBank/DDBJ databases">
        <authorList>
            <person name="Kim H.J."/>
            <person name="Triplett B.A."/>
        </authorList>
    </citation>
    <scope>NUCLEOTIDE SEQUENCE [LARGE SCALE GENOMIC DNA]</scope>
    <source>
        <strain evidence="2 3">DSM 19316</strain>
    </source>
</reference>
<dbReference type="EMBL" id="FZNK01000004">
    <property type="protein sequence ID" value="SNR56066.1"/>
    <property type="molecule type" value="Genomic_DNA"/>
</dbReference>
<name>A0A238XAK3_HALEZ</name>
<feature type="transmembrane region" description="Helical" evidence="1">
    <location>
        <begin position="116"/>
        <end position="136"/>
    </location>
</feature>
<feature type="transmembrane region" description="Helical" evidence="1">
    <location>
        <begin position="246"/>
        <end position="268"/>
    </location>
</feature>
<feature type="transmembrane region" description="Helical" evidence="1">
    <location>
        <begin position="142"/>
        <end position="164"/>
    </location>
</feature>
<organism evidence="2 3">
    <name type="scientific">Halorubrum ezzemoulense</name>
    <name type="common">Halorubrum chaoviator</name>
    <dbReference type="NCBI Taxonomy" id="337243"/>
    <lineage>
        <taxon>Archaea</taxon>
        <taxon>Methanobacteriati</taxon>
        <taxon>Methanobacteriota</taxon>
        <taxon>Stenosarchaea group</taxon>
        <taxon>Halobacteria</taxon>
        <taxon>Halobacteriales</taxon>
        <taxon>Haloferacaceae</taxon>
        <taxon>Halorubrum</taxon>
    </lineage>
</organism>
<dbReference type="Proteomes" id="UP000198297">
    <property type="component" value="Unassembled WGS sequence"/>
</dbReference>
<dbReference type="Pfam" id="PF04087">
    <property type="entry name" value="DUF389"/>
    <property type="match status" value="1"/>
</dbReference>
<keyword evidence="1" id="KW-0472">Membrane</keyword>
<keyword evidence="1" id="KW-1133">Transmembrane helix</keyword>
<keyword evidence="1" id="KW-0812">Transmembrane</keyword>